<dbReference type="PRINTS" id="PR00344">
    <property type="entry name" value="BCTRLSENSOR"/>
</dbReference>
<keyword evidence="5 14" id="KW-0808">Transferase</keyword>
<dbReference type="Gene3D" id="3.30.565.10">
    <property type="entry name" value="Histidine kinase-like ATPase, C-terminal domain"/>
    <property type="match status" value="1"/>
</dbReference>
<dbReference type="InterPro" id="IPR005467">
    <property type="entry name" value="His_kinase_dom"/>
</dbReference>
<comment type="catalytic activity">
    <reaction evidence="1">
        <text>ATP + protein L-histidine = ADP + protein N-phospho-L-histidine.</text>
        <dbReference type="EC" id="2.7.13.3"/>
    </reaction>
</comment>
<dbReference type="SMART" id="SM00388">
    <property type="entry name" value="HisKA"/>
    <property type="match status" value="1"/>
</dbReference>
<evidence type="ECO:0000256" key="7">
    <source>
        <dbReference type="ARBA" id="ARBA00022777"/>
    </source>
</evidence>
<evidence type="ECO:0000259" key="13">
    <source>
        <dbReference type="PROSITE" id="PS50885"/>
    </source>
</evidence>
<evidence type="ECO:0000256" key="4">
    <source>
        <dbReference type="ARBA" id="ARBA00022553"/>
    </source>
</evidence>
<keyword evidence="4" id="KW-0597">Phosphoprotein</keyword>
<sequence length="448" mass="48544">MLSLALSIVIAVVAVAHTSWTYMLATDEIHALLDRRLEDVASRIGENLPGTLAALSSHGGNSEGLVVHVWLGRASAPAWSSDPAVRFDRDTPEGLTTWRAGREPWRIFTMLGDGWVVQVGQREGLRRRIAAEAAMVGIAPALVMIPLSWLAIFLIVRRAFRRMGELGERANRLEIGRLEALPTDDVPRELLPLVQSINRMIRRLSYAVEAEKTFIADAAHELRSPLTSLQIQADNLKRTLTGAASLEQFAALEQDISRNARMIGQLLRLARADAPLDGFPTEVINVRDMIPQVIAIHLPRAAAHGIDLGVEQLEDLPVGASPADLRAAISNLVDNAIQYTPDGGTVDLRAYRAEGFACVEVRDTGRGISEDALPRVFDRFFRADGGTVEGSGLGLAIVKAIAEKHRGTVSIANRTDVASGVVARICIPLFRRDGGRDTTASVAQKHGG</sequence>
<proteinExistence type="predicted"/>
<protein>
    <recommendedName>
        <fullName evidence="3">histidine kinase</fullName>
        <ecNumber evidence="3">2.7.13.3</ecNumber>
    </recommendedName>
</protein>
<dbReference type="SMART" id="SM00387">
    <property type="entry name" value="HATPase_c"/>
    <property type="match status" value="1"/>
</dbReference>
<dbReference type="PANTHER" id="PTHR45436">
    <property type="entry name" value="SENSOR HISTIDINE KINASE YKOH"/>
    <property type="match status" value="1"/>
</dbReference>
<reference evidence="14 15" key="1">
    <citation type="submission" date="2021-08" db="EMBL/GenBank/DDBJ databases">
        <authorList>
            <person name="Peeters C."/>
        </authorList>
    </citation>
    <scope>NUCLEOTIDE SEQUENCE [LARGE SCALE GENOMIC DNA]</scope>
    <source>
        <strain evidence="14 15">LMG 21510</strain>
    </source>
</reference>
<dbReference type="Pfam" id="PF02518">
    <property type="entry name" value="HATPase_c"/>
    <property type="match status" value="1"/>
</dbReference>
<dbReference type="RefSeq" id="WP_224039813.1">
    <property type="nucleotide sequence ID" value="NZ_CAJZAH010000001.1"/>
</dbReference>
<dbReference type="SUPFAM" id="SSF55874">
    <property type="entry name" value="ATPase domain of HSP90 chaperone/DNA topoisomerase II/histidine kinase"/>
    <property type="match status" value="1"/>
</dbReference>
<dbReference type="PANTHER" id="PTHR45436:SF15">
    <property type="entry name" value="SENSOR HISTIDINE KINASE CUSS"/>
    <property type="match status" value="1"/>
</dbReference>
<dbReference type="InterPro" id="IPR050428">
    <property type="entry name" value="TCS_sensor_his_kinase"/>
</dbReference>
<keyword evidence="9" id="KW-0902">Two-component regulatory system</keyword>
<dbReference type="PROSITE" id="PS50885">
    <property type="entry name" value="HAMP"/>
    <property type="match status" value="1"/>
</dbReference>
<feature type="domain" description="HAMP" evidence="13">
    <location>
        <begin position="157"/>
        <end position="209"/>
    </location>
</feature>
<dbReference type="Gene3D" id="1.10.287.130">
    <property type="match status" value="1"/>
</dbReference>
<evidence type="ECO:0000256" key="1">
    <source>
        <dbReference type="ARBA" id="ARBA00000085"/>
    </source>
</evidence>
<keyword evidence="6 11" id="KW-0812">Transmembrane</keyword>
<comment type="caution">
    <text evidence="14">The sequence shown here is derived from an EMBL/GenBank/DDBJ whole genome shotgun (WGS) entry which is preliminary data.</text>
</comment>
<keyword evidence="15" id="KW-1185">Reference proteome</keyword>
<gene>
    <name evidence="14" type="primary">sasA_4</name>
    <name evidence="14" type="ORF">LMG21510_00807</name>
</gene>
<comment type="subcellular location">
    <subcellularLocation>
        <location evidence="2">Membrane</location>
        <topology evidence="2">Multi-pass membrane protein</topology>
    </subcellularLocation>
</comment>
<dbReference type="InterPro" id="IPR004358">
    <property type="entry name" value="Sig_transdc_His_kin-like_C"/>
</dbReference>
<evidence type="ECO:0000256" key="6">
    <source>
        <dbReference type="ARBA" id="ARBA00022692"/>
    </source>
</evidence>
<dbReference type="PROSITE" id="PS50109">
    <property type="entry name" value="HIS_KIN"/>
    <property type="match status" value="1"/>
</dbReference>
<feature type="transmembrane region" description="Helical" evidence="11">
    <location>
        <begin position="133"/>
        <end position="156"/>
    </location>
</feature>
<name>A0ABM8WJT6_9BURK</name>
<keyword evidence="8 11" id="KW-1133">Transmembrane helix</keyword>
<keyword evidence="10 11" id="KW-0472">Membrane</keyword>
<evidence type="ECO:0000256" key="5">
    <source>
        <dbReference type="ARBA" id="ARBA00022679"/>
    </source>
</evidence>
<dbReference type="CDD" id="cd00082">
    <property type="entry name" value="HisKA"/>
    <property type="match status" value="1"/>
</dbReference>
<dbReference type="Proteomes" id="UP000721236">
    <property type="component" value="Unassembled WGS sequence"/>
</dbReference>
<evidence type="ECO:0000256" key="8">
    <source>
        <dbReference type="ARBA" id="ARBA00022989"/>
    </source>
</evidence>
<dbReference type="InterPro" id="IPR003660">
    <property type="entry name" value="HAMP_dom"/>
</dbReference>
<evidence type="ECO:0000313" key="14">
    <source>
        <dbReference type="EMBL" id="CAG9167651.1"/>
    </source>
</evidence>
<dbReference type="Pfam" id="PF00512">
    <property type="entry name" value="HisKA"/>
    <property type="match status" value="1"/>
</dbReference>
<evidence type="ECO:0000259" key="12">
    <source>
        <dbReference type="PROSITE" id="PS50109"/>
    </source>
</evidence>
<dbReference type="GO" id="GO:0016740">
    <property type="term" value="F:transferase activity"/>
    <property type="evidence" value="ECO:0007669"/>
    <property type="project" value="UniProtKB-KW"/>
</dbReference>
<dbReference type="InterPro" id="IPR036097">
    <property type="entry name" value="HisK_dim/P_sf"/>
</dbReference>
<keyword evidence="7" id="KW-0418">Kinase</keyword>
<evidence type="ECO:0000256" key="2">
    <source>
        <dbReference type="ARBA" id="ARBA00004141"/>
    </source>
</evidence>
<dbReference type="EMBL" id="CAJZAH010000001">
    <property type="protein sequence ID" value="CAG9167651.1"/>
    <property type="molecule type" value="Genomic_DNA"/>
</dbReference>
<dbReference type="EC" id="2.7.13.3" evidence="3"/>
<evidence type="ECO:0000313" key="15">
    <source>
        <dbReference type="Proteomes" id="UP000721236"/>
    </source>
</evidence>
<dbReference type="InterPro" id="IPR036890">
    <property type="entry name" value="HATPase_C_sf"/>
</dbReference>
<organism evidence="14 15">
    <name type="scientific">Cupriavidus respiraculi</name>
    <dbReference type="NCBI Taxonomy" id="195930"/>
    <lineage>
        <taxon>Bacteria</taxon>
        <taxon>Pseudomonadati</taxon>
        <taxon>Pseudomonadota</taxon>
        <taxon>Betaproteobacteria</taxon>
        <taxon>Burkholderiales</taxon>
        <taxon>Burkholderiaceae</taxon>
        <taxon>Cupriavidus</taxon>
    </lineage>
</organism>
<evidence type="ECO:0000256" key="3">
    <source>
        <dbReference type="ARBA" id="ARBA00012438"/>
    </source>
</evidence>
<dbReference type="InterPro" id="IPR003661">
    <property type="entry name" value="HisK_dim/P_dom"/>
</dbReference>
<accession>A0ABM8WJT6</accession>
<feature type="domain" description="Histidine kinase" evidence="12">
    <location>
        <begin position="217"/>
        <end position="431"/>
    </location>
</feature>
<evidence type="ECO:0000256" key="11">
    <source>
        <dbReference type="SAM" id="Phobius"/>
    </source>
</evidence>
<evidence type="ECO:0000256" key="9">
    <source>
        <dbReference type="ARBA" id="ARBA00023012"/>
    </source>
</evidence>
<evidence type="ECO:0000256" key="10">
    <source>
        <dbReference type="ARBA" id="ARBA00023136"/>
    </source>
</evidence>
<dbReference type="InterPro" id="IPR003594">
    <property type="entry name" value="HATPase_dom"/>
</dbReference>
<dbReference type="SUPFAM" id="SSF47384">
    <property type="entry name" value="Homodimeric domain of signal transducing histidine kinase"/>
    <property type="match status" value="1"/>
</dbReference>